<proteinExistence type="predicted"/>
<evidence type="ECO:0000313" key="2">
    <source>
        <dbReference type="Proteomes" id="UP001153331"/>
    </source>
</evidence>
<sequence length="668" mass="74850">MENNLDTASDGQSASSSSRRLPVNPRRHKVAPDQRKRVVRACNACNNRRVKCSGEQPCERCIATSRECIYTASETELERLRARCSALEEGLKTITPHQAPDLLRQLNRGEVPSWADVAFSPRSPSANDSDDGHGRLLHDPDGAVRYLGETSGATFLDQLKHFIRTVTESLTLAPGSENGSSFVASVGSYQTYDSRPLPNPTVKPDWLPPPQEMDAMLRELRQYIQDGNGTFRSGGIYWWGNLENPPTSSASSTPMERTTINDSYRHLAFYQACFALSVSLRHSSLQLQGYQSGEAYFKRARILLGNPMDTVHFSLNDVPALALMGYYLIEVNRRDAAYIYATDEPSKRTFWTLYILDRWISMLMGRPPIIPDEAIRLPLPAADSSMPPCLGLCANIELARISGYIVCETYGIAPRYSKPARSGENIDEALKMLHDWYSRLPVELQPPTNETTLDPACCTLHMCYNQLIILSTRPVFFAAVKKATAQRFLRESSTSLLSAHHSHARSCIEAAQRNLELARLLQTMNRNWLQSGLHFLFNAAVILLLDRLHSANKDEFDPDCAEGQYTAEIGFAIRVFEQEAKTGTNYPRDCCRVLQDLDALTDRYAVAQRRLIPQHPSPGRKLHTLVSQPATPSQQTPSHGSKDDTVFLENLMTWKQNGGLHPNDMFSI</sequence>
<dbReference type="Proteomes" id="UP001153331">
    <property type="component" value="Unassembled WGS sequence"/>
</dbReference>
<name>A0ACC2I9G7_9PLEO</name>
<comment type="caution">
    <text evidence="1">The sequence shown here is derived from an EMBL/GenBank/DDBJ whole genome shotgun (WGS) entry which is preliminary data.</text>
</comment>
<keyword evidence="2" id="KW-1185">Reference proteome</keyword>
<evidence type="ECO:0000313" key="1">
    <source>
        <dbReference type="EMBL" id="KAJ8111826.1"/>
    </source>
</evidence>
<reference evidence="1" key="1">
    <citation type="submission" date="2022-11" db="EMBL/GenBank/DDBJ databases">
        <title>Genome Sequence of Boeremia exigua.</title>
        <authorList>
            <person name="Buettner E."/>
        </authorList>
    </citation>
    <scope>NUCLEOTIDE SEQUENCE</scope>
    <source>
        <strain evidence="1">CU02</strain>
    </source>
</reference>
<protein>
    <submittedName>
        <fullName evidence="1">Uncharacterized protein</fullName>
    </submittedName>
</protein>
<gene>
    <name evidence="1" type="ORF">OPT61_g5672</name>
</gene>
<accession>A0ACC2I9G7</accession>
<organism evidence="1 2">
    <name type="scientific">Boeremia exigua</name>
    <dbReference type="NCBI Taxonomy" id="749465"/>
    <lineage>
        <taxon>Eukaryota</taxon>
        <taxon>Fungi</taxon>
        <taxon>Dikarya</taxon>
        <taxon>Ascomycota</taxon>
        <taxon>Pezizomycotina</taxon>
        <taxon>Dothideomycetes</taxon>
        <taxon>Pleosporomycetidae</taxon>
        <taxon>Pleosporales</taxon>
        <taxon>Pleosporineae</taxon>
        <taxon>Didymellaceae</taxon>
        <taxon>Boeremia</taxon>
    </lineage>
</organism>
<dbReference type="EMBL" id="JAPHNI010000372">
    <property type="protein sequence ID" value="KAJ8111826.1"/>
    <property type="molecule type" value="Genomic_DNA"/>
</dbReference>